<evidence type="ECO:0000313" key="3">
    <source>
        <dbReference type="Proteomes" id="UP000541610"/>
    </source>
</evidence>
<dbReference type="Proteomes" id="UP000541610">
    <property type="component" value="Unassembled WGS sequence"/>
</dbReference>
<gene>
    <name evidence="2" type="ORF">FOZ60_001131</name>
</gene>
<dbReference type="InterPro" id="IPR016181">
    <property type="entry name" value="Acyl_CoA_acyltransferase"/>
</dbReference>
<keyword evidence="1" id="KW-0812">Transmembrane</keyword>
<keyword evidence="1" id="KW-0472">Membrane</keyword>
<comment type="caution">
    <text evidence="2">The sequence shown here is derived from an EMBL/GenBank/DDBJ whole genome shotgun (WGS) entry which is preliminary data.</text>
</comment>
<dbReference type="AlphaFoldDB" id="A0A7J6P1X1"/>
<dbReference type="OrthoDB" id="472329at2759"/>
<proteinExistence type="predicted"/>
<feature type="transmembrane region" description="Helical" evidence="1">
    <location>
        <begin position="305"/>
        <end position="323"/>
    </location>
</feature>
<sequence length="589" mass="65611">MFPPFDTELIAIWAEGWTVKLKSGWRPGPGLSNGPSLSWQIKNGHRLWPIARPEQKNEGFPPADPAIDSQGRSKILAVRRYVWELQEKDCRAGRKTLWEKLAGYSIQFDFDERRLNLKVGEGDLGRGESQVYLVNEVVFDIRNCLGASMFAEGFPECKLKEVGERGRYAGSTINCASLCIQDDRRNAPKGSSPIVLASCLYRYDAVSRDAMILLFTTAKSVEYPALRGRRGYEMDCRGRGLGRFLDAQLCEWLMKYKECRSAYVEMLNQQVAKFWMKIGYVPLISRHDVNQTFRGFHGTVLARKMLWAILHILVISHFLNVWFSAPMRIALVCFFSNAIVLILLLLVAAATAGKPHKRRNPEIDSVEEATGLTADDDGKAPWGRLEAQYRLFVKLLDIAIPVMAMVFGICFFIEMNILIDAKEHGSMADVAYVPVSSIENILLAKEAAEASWVPPKTVSVEVELPIKQVVFPPHLVAREALASQSLTVSPGSKERVALDMPTSTGGKIQLILDHAALASVIKNKYSRKEADITLDLGHVVIVEHVGCVDRGRRSEADGVAVGAKGDEDVPGRVAARWRFPVLRTIADSL</sequence>
<accession>A0A7J6P1X1</accession>
<organism evidence="2 3">
    <name type="scientific">Perkinsus olseni</name>
    <name type="common">Perkinsus atlanticus</name>
    <dbReference type="NCBI Taxonomy" id="32597"/>
    <lineage>
        <taxon>Eukaryota</taxon>
        <taxon>Sar</taxon>
        <taxon>Alveolata</taxon>
        <taxon>Perkinsozoa</taxon>
        <taxon>Perkinsea</taxon>
        <taxon>Perkinsida</taxon>
        <taxon>Perkinsidae</taxon>
        <taxon>Perkinsus</taxon>
    </lineage>
</organism>
<dbReference type="SUPFAM" id="SSF55729">
    <property type="entry name" value="Acyl-CoA N-acyltransferases (Nat)"/>
    <property type="match status" value="1"/>
</dbReference>
<feature type="transmembrane region" description="Helical" evidence="1">
    <location>
        <begin position="398"/>
        <end position="419"/>
    </location>
</feature>
<evidence type="ECO:0000256" key="1">
    <source>
        <dbReference type="SAM" id="Phobius"/>
    </source>
</evidence>
<keyword evidence="1" id="KW-1133">Transmembrane helix</keyword>
<dbReference type="EMBL" id="JABANP010000115">
    <property type="protein sequence ID" value="KAF4689780.1"/>
    <property type="molecule type" value="Genomic_DNA"/>
</dbReference>
<name>A0A7J6P1X1_PEROL</name>
<reference evidence="2 3" key="1">
    <citation type="submission" date="2020-04" db="EMBL/GenBank/DDBJ databases">
        <title>Perkinsus olseni comparative genomics.</title>
        <authorList>
            <person name="Bogema D.R."/>
        </authorList>
    </citation>
    <scope>NUCLEOTIDE SEQUENCE [LARGE SCALE GENOMIC DNA]</scope>
    <source>
        <strain evidence="2">00978-12</strain>
    </source>
</reference>
<feature type="transmembrane region" description="Helical" evidence="1">
    <location>
        <begin position="329"/>
        <end position="350"/>
    </location>
</feature>
<protein>
    <submittedName>
        <fullName evidence="2">Uncharacterized protein</fullName>
    </submittedName>
</protein>
<evidence type="ECO:0000313" key="2">
    <source>
        <dbReference type="EMBL" id="KAF4689780.1"/>
    </source>
</evidence>